<comment type="caution">
    <text evidence="1">The sequence shown here is derived from an EMBL/GenBank/DDBJ whole genome shotgun (WGS) entry which is preliminary data.</text>
</comment>
<name>A0AAD6N7C6_PENCN</name>
<organism evidence="1 2">
    <name type="scientific">Penicillium canescens</name>
    <dbReference type="NCBI Taxonomy" id="5083"/>
    <lineage>
        <taxon>Eukaryota</taxon>
        <taxon>Fungi</taxon>
        <taxon>Dikarya</taxon>
        <taxon>Ascomycota</taxon>
        <taxon>Pezizomycotina</taxon>
        <taxon>Eurotiomycetes</taxon>
        <taxon>Eurotiomycetidae</taxon>
        <taxon>Eurotiales</taxon>
        <taxon>Aspergillaceae</taxon>
        <taxon>Penicillium</taxon>
    </lineage>
</organism>
<reference evidence="1" key="1">
    <citation type="journal article" date="2023" name="IMA Fungus">
        <title>Comparative genomic study of the Penicillium genus elucidates a diverse pangenome and 15 lateral gene transfer events.</title>
        <authorList>
            <person name="Petersen C."/>
            <person name="Sorensen T."/>
            <person name="Nielsen M.R."/>
            <person name="Sondergaard T.E."/>
            <person name="Sorensen J.L."/>
            <person name="Fitzpatrick D.A."/>
            <person name="Frisvad J.C."/>
            <person name="Nielsen K.L."/>
        </authorList>
    </citation>
    <scope>NUCLEOTIDE SEQUENCE</scope>
    <source>
        <strain evidence="1">IBT 15450</strain>
    </source>
</reference>
<evidence type="ECO:0000313" key="2">
    <source>
        <dbReference type="Proteomes" id="UP001219568"/>
    </source>
</evidence>
<accession>A0AAD6N7C6</accession>
<sequence length="320" mass="36401">MKIACHVTQIAKSVLQADNPQDIDAYEYELATSPCLSSLLARVTRYNFYKKADYNGDAVIELANGLAPNLTNEHLFFESPGLSRLNSITASRPPWRGFFRNRSNCDGSSFKGHLRELSLNLPVAKTGFFGTWKDQNAFAELLGLHLWRQSRPDESTSSMLFKRGKSLRKPSLISEGRIINMKILVTTDWLVRTRAASPNIQELRFTMFMTIGEGEKAVYNAVGGFPYLRDLKILMACIGRPEERVSKDPKLHSRYYGNIEVNASLAETLSKQSSSLQRLDVDFHAMYRRWVDNYQSVKRRCRCIRMEDVGVSVREIGEAK</sequence>
<evidence type="ECO:0000313" key="1">
    <source>
        <dbReference type="EMBL" id="KAJ6038540.1"/>
    </source>
</evidence>
<dbReference type="EMBL" id="JAQJZL010000009">
    <property type="protein sequence ID" value="KAJ6038540.1"/>
    <property type="molecule type" value="Genomic_DNA"/>
</dbReference>
<proteinExistence type="predicted"/>
<gene>
    <name evidence="1" type="ORF">N7460_008311</name>
</gene>
<protein>
    <submittedName>
        <fullName evidence="1">Uncharacterized protein</fullName>
    </submittedName>
</protein>
<reference evidence="1" key="2">
    <citation type="submission" date="2023-01" db="EMBL/GenBank/DDBJ databases">
        <authorList>
            <person name="Petersen C."/>
        </authorList>
    </citation>
    <scope>NUCLEOTIDE SEQUENCE</scope>
    <source>
        <strain evidence="1">IBT 15450</strain>
    </source>
</reference>
<dbReference type="Proteomes" id="UP001219568">
    <property type="component" value="Unassembled WGS sequence"/>
</dbReference>
<keyword evidence="2" id="KW-1185">Reference proteome</keyword>
<dbReference type="AlphaFoldDB" id="A0AAD6N7C6"/>